<dbReference type="EMBL" id="JAVGVR010000001">
    <property type="protein sequence ID" value="MDQ6597857.1"/>
    <property type="molecule type" value="Genomic_DNA"/>
</dbReference>
<evidence type="ECO:0000256" key="1">
    <source>
        <dbReference type="SAM" id="SignalP"/>
    </source>
</evidence>
<accession>A0A4R5VJU9</accession>
<evidence type="ECO:0000313" key="4">
    <source>
        <dbReference type="Proteomes" id="UP000295132"/>
    </source>
</evidence>
<evidence type="ECO:0000313" key="5">
    <source>
        <dbReference type="Proteomes" id="UP001178888"/>
    </source>
</evidence>
<evidence type="ECO:0008006" key="6">
    <source>
        <dbReference type="Google" id="ProtNLM"/>
    </source>
</evidence>
<feature type="signal peptide" evidence="1">
    <location>
        <begin position="1"/>
        <end position="21"/>
    </location>
</feature>
<protein>
    <recommendedName>
        <fullName evidence="6">Group-specific protein</fullName>
    </recommendedName>
</protein>
<dbReference type="AlphaFoldDB" id="A0A4R5VJU9"/>
<comment type="caution">
    <text evidence="3">The sequence shown here is derived from an EMBL/GenBank/DDBJ whole genome shotgun (WGS) entry which is preliminary data.</text>
</comment>
<feature type="chain" id="PRO_5044608814" description="Group-specific protein" evidence="1">
    <location>
        <begin position="22"/>
        <end position="139"/>
    </location>
</feature>
<organism evidence="3 4">
    <name type="scientific">Bacillus salipaludis</name>
    <dbReference type="NCBI Taxonomy" id="2547811"/>
    <lineage>
        <taxon>Bacteria</taxon>
        <taxon>Bacillati</taxon>
        <taxon>Bacillota</taxon>
        <taxon>Bacilli</taxon>
        <taxon>Bacillales</taxon>
        <taxon>Bacillaceae</taxon>
        <taxon>Bacillus</taxon>
    </lineage>
</organism>
<dbReference type="Proteomes" id="UP000295132">
    <property type="component" value="Unassembled WGS sequence"/>
</dbReference>
<proteinExistence type="predicted"/>
<dbReference type="RefSeq" id="WP_133340070.1">
    <property type="nucleotide sequence ID" value="NZ_JAVGVR010000001.1"/>
</dbReference>
<evidence type="ECO:0000313" key="2">
    <source>
        <dbReference type="EMBL" id="MDQ6597857.1"/>
    </source>
</evidence>
<dbReference type="EMBL" id="SMYO01000031">
    <property type="protein sequence ID" value="TDK55397.1"/>
    <property type="molecule type" value="Genomic_DNA"/>
</dbReference>
<dbReference type="Proteomes" id="UP001178888">
    <property type="component" value="Unassembled WGS sequence"/>
</dbReference>
<keyword evidence="1" id="KW-0732">Signal</keyword>
<sequence>MIKKILISICIFKLITTSAMAQTNQQIQIIDINKGKVIKNVQKNSDLQQEVEKFLEGITGVYVKLNPYPNNGFVIKIPLEPNVMVNNHWFNDFVDEVMIIFPSQEQHPYLLVFDNENQPYFLTFQDDTSKFLGLLNFKP</sequence>
<keyword evidence="5" id="KW-1185">Reference proteome</keyword>
<name>A0A4R5VJU9_9BACI</name>
<reference evidence="3 4" key="1">
    <citation type="submission" date="2019-03" db="EMBL/GenBank/DDBJ databases">
        <title>Bacillus niacini sp. nov. a Nicotinate-Metabolizing Mesophile Isolated from Soil.</title>
        <authorList>
            <person name="Zhang G."/>
        </authorList>
    </citation>
    <scope>NUCLEOTIDE SEQUENCE [LARGE SCALE GENOMIC DNA]</scope>
    <source>
        <strain evidence="3 4">WN066</strain>
    </source>
</reference>
<evidence type="ECO:0000313" key="3">
    <source>
        <dbReference type="EMBL" id="TDK55397.1"/>
    </source>
</evidence>
<reference evidence="2" key="2">
    <citation type="submission" date="2023-08" db="EMBL/GenBank/DDBJ databases">
        <title>Nitrogen cycling bacteria in agricultural field soils.</title>
        <authorList>
            <person name="Jang J."/>
        </authorList>
    </citation>
    <scope>NUCLEOTIDE SEQUENCE</scope>
    <source>
        <strain evidence="2">PS3-36</strain>
    </source>
</reference>
<gene>
    <name evidence="3" type="ORF">E2K98_28270</name>
    <name evidence="2" type="ORF">RCG21_16055</name>
</gene>